<reference evidence="1" key="1">
    <citation type="journal article" date="2020" name="mSystems">
        <title>Genome- and Community-Level Interaction Insights into Carbon Utilization and Element Cycling Functions of Hydrothermarchaeota in Hydrothermal Sediment.</title>
        <authorList>
            <person name="Zhou Z."/>
            <person name="Liu Y."/>
            <person name="Xu W."/>
            <person name="Pan J."/>
            <person name="Luo Z.H."/>
            <person name="Li M."/>
        </authorList>
    </citation>
    <scope>NUCLEOTIDE SEQUENCE</scope>
    <source>
        <strain evidence="1">SpSt-1183</strain>
    </source>
</reference>
<name>A0A831PS69_9EURY</name>
<sequence>MNKKVVLCAMILLIAVLICGCTTTAPQESTVPAAAETPDLLGNWTGTMAGYEYGVGYTNFSGYTITMSITEQRDRIFSGAFVFTNESGVQVWENAPFAAVIGRDGRTITMIEDGGGYTSGSIISSDEIELIYADGNDPFNIAINVLKRS</sequence>
<evidence type="ECO:0000313" key="1">
    <source>
        <dbReference type="EMBL" id="HDS62960.1"/>
    </source>
</evidence>
<protein>
    <recommendedName>
        <fullName evidence="2">Lipocalin-like domain-containing protein</fullName>
    </recommendedName>
</protein>
<accession>A0A831PS69</accession>
<dbReference type="AlphaFoldDB" id="A0A831PS69"/>
<proteinExistence type="predicted"/>
<dbReference type="Proteomes" id="UP000885648">
    <property type="component" value="Unassembled WGS sequence"/>
</dbReference>
<dbReference type="EMBL" id="DSBY01000096">
    <property type="protein sequence ID" value="HDS62960.1"/>
    <property type="molecule type" value="Genomic_DNA"/>
</dbReference>
<gene>
    <name evidence="1" type="ORF">ENN52_02295</name>
</gene>
<dbReference type="PROSITE" id="PS51257">
    <property type="entry name" value="PROKAR_LIPOPROTEIN"/>
    <property type="match status" value="1"/>
</dbReference>
<evidence type="ECO:0008006" key="2">
    <source>
        <dbReference type="Google" id="ProtNLM"/>
    </source>
</evidence>
<organism evidence="1">
    <name type="scientific">Methanofollis liminatans</name>
    <dbReference type="NCBI Taxonomy" id="2201"/>
    <lineage>
        <taxon>Archaea</taxon>
        <taxon>Methanobacteriati</taxon>
        <taxon>Methanobacteriota</taxon>
        <taxon>Stenosarchaea group</taxon>
        <taxon>Methanomicrobia</taxon>
        <taxon>Methanomicrobiales</taxon>
        <taxon>Methanomicrobiaceae</taxon>
        <taxon>Methanofollis</taxon>
    </lineage>
</organism>
<comment type="caution">
    <text evidence="1">The sequence shown here is derived from an EMBL/GenBank/DDBJ whole genome shotgun (WGS) entry which is preliminary data.</text>
</comment>